<dbReference type="Proteomes" id="UP001153331">
    <property type="component" value="Unassembled WGS sequence"/>
</dbReference>
<protein>
    <submittedName>
        <fullName evidence="1">Uncharacterized protein</fullName>
    </submittedName>
</protein>
<organism evidence="1 2">
    <name type="scientific">Boeremia exigua</name>
    <dbReference type="NCBI Taxonomy" id="749465"/>
    <lineage>
        <taxon>Eukaryota</taxon>
        <taxon>Fungi</taxon>
        <taxon>Dikarya</taxon>
        <taxon>Ascomycota</taxon>
        <taxon>Pezizomycotina</taxon>
        <taxon>Dothideomycetes</taxon>
        <taxon>Pleosporomycetidae</taxon>
        <taxon>Pleosporales</taxon>
        <taxon>Pleosporineae</taxon>
        <taxon>Didymellaceae</taxon>
        <taxon>Boeremia</taxon>
    </lineage>
</organism>
<dbReference type="EMBL" id="JAPHNI010000339">
    <property type="protein sequence ID" value="KAJ8112251.1"/>
    <property type="molecule type" value="Genomic_DNA"/>
</dbReference>
<reference evidence="1" key="1">
    <citation type="submission" date="2022-11" db="EMBL/GenBank/DDBJ databases">
        <title>Genome Sequence of Boeremia exigua.</title>
        <authorList>
            <person name="Buettner E."/>
        </authorList>
    </citation>
    <scope>NUCLEOTIDE SEQUENCE</scope>
    <source>
        <strain evidence="1">CU02</strain>
    </source>
</reference>
<proteinExistence type="predicted"/>
<sequence>MYCKISSLHNRAPAGFIAAAAIAGFATAHGLGLDDRRDGGRSAGRHYGVSVDVVEAAYASVSLLSRDVKQTYD</sequence>
<accession>A0ACC2IAS9</accession>
<name>A0ACC2IAS9_9PLEO</name>
<keyword evidence="2" id="KW-1185">Reference proteome</keyword>
<gene>
    <name evidence="1" type="ORF">OPT61_g5341</name>
</gene>
<evidence type="ECO:0000313" key="2">
    <source>
        <dbReference type="Proteomes" id="UP001153331"/>
    </source>
</evidence>
<evidence type="ECO:0000313" key="1">
    <source>
        <dbReference type="EMBL" id="KAJ8112251.1"/>
    </source>
</evidence>
<comment type="caution">
    <text evidence="1">The sequence shown here is derived from an EMBL/GenBank/DDBJ whole genome shotgun (WGS) entry which is preliminary data.</text>
</comment>